<gene>
    <name evidence="2" type="ORF">Cflav_PD2439</name>
</gene>
<dbReference type="SUPFAM" id="SSF53756">
    <property type="entry name" value="UDP-Glycosyltransferase/glycogen phosphorylase"/>
    <property type="match status" value="1"/>
</dbReference>
<dbReference type="PANTHER" id="PTHR12526">
    <property type="entry name" value="GLYCOSYLTRANSFERASE"/>
    <property type="match status" value="1"/>
</dbReference>
<dbReference type="Pfam" id="PF00534">
    <property type="entry name" value="Glycos_transf_1"/>
    <property type="match status" value="1"/>
</dbReference>
<reference evidence="2 3" key="1">
    <citation type="journal article" date="2011" name="J. Bacteriol.">
        <title>Genome sequence of 'Pedosphaera parvula' Ellin514, an aerobic Verrucomicrobial isolate from pasture soil.</title>
        <authorList>
            <person name="Kant R."/>
            <person name="van Passel M.W."/>
            <person name="Sangwan P."/>
            <person name="Palva A."/>
            <person name="Lucas S."/>
            <person name="Copeland A."/>
            <person name="Lapidus A."/>
            <person name="Glavina Del Rio T."/>
            <person name="Dalin E."/>
            <person name="Tice H."/>
            <person name="Bruce D."/>
            <person name="Goodwin L."/>
            <person name="Pitluck S."/>
            <person name="Chertkov O."/>
            <person name="Larimer F.W."/>
            <person name="Land M.L."/>
            <person name="Hauser L."/>
            <person name="Brettin T.S."/>
            <person name="Detter J.C."/>
            <person name="Han S."/>
            <person name="de Vos W.M."/>
            <person name="Janssen P.H."/>
            <person name="Smidt H."/>
        </authorList>
    </citation>
    <scope>NUCLEOTIDE SEQUENCE [LARGE SCALE GENOMIC DNA]</scope>
    <source>
        <strain evidence="2 3">Ellin514</strain>
    </source>
</reference>
<dbReference type="CDD" id="cd03801">
    <property type="entry name" value="GT4_PimA-like"/>
    <property type="match status" value="1"/>
</dbReference>
<keyword evidence="3" id="KW-1185">Reference proteome</keyword>
<organism evidence="2 3">
    <name type="scientific">Pedosphaera parvula (strain Ellin514)</name>
    <dbReference type="NCBI Taxonomy" id="320771"/>
    <lineage>
        <taxon>Bacteria</taxon>
        <taxon>Pseudomonadati</taxon>
        <taxon>Verrucomicrobiota</taxon>
        <taxon>Pedosphaerae</taxon>
        <taxon>Pedosphaerales</taxon>
        <taxon>Pedosphaeraceae</taxon>
        <taxon>Pedosphaera</taxon>
    </lineage>
</organism>
<sequence length="394" mass="44217">MNPSYKMPKENFVVATPGRSVCDDNARALEHHGLLRFLALATRNGSKGIPPERTRLKPAVGLAAYAAARMLSTFAAESFRMRLHPWFDHWVKKQLEPGNHIISSYGYVNASFQWVRKHGGKTLLDGGNSHPENFWTILSEEHKRWNCPYPPVARHHYERSMAMMEHVDYVLSPSSFVSRSFLERGFKPEQMIRNIYPLDLSCFKPPTEGRPKDRPLTIISTGALSLRKGAPYMLEAFKIVHQKHPSARFRLTNVVQNSAAPILEKYRDLPIDWAPSLPHPQLAQRLQNSDIFVLASLEEGLARTALEAMACGVPVILTPNTGANDFVEAGKIGEVVPIRDPQAIADAILKWGDLIMTRSTPPTRMFDPNLISFESFEADFISQLADRGVLNSPA</sequence>
<dbReference type="STRING" id="320771.Cflav_PD2439"/>
<accession>B9XKN9</accession>
<dbReference type="InterPro" id="IPR001296">
    <property type="entry name" value="Glyco_trans_1"/>
</dbReference>
<dbReference type="Gene3D" id="3.40.50.2000">
    <property type="entry name" value="Glycogen Phosphorylase B"/>
    <property type="match status" value="1"/>
</dbReference>
<feature type="domain" description="Glycosyl transferase family 1" evidence="1">
    <location>
        <begin position="212"/>
        <end position="351"/>
    </location>
</feature>
<protein>
    <submittedName>
        <fullName evidence="2">Glycosyl transferase group 1</fullName>
    </submittedName>
</protein>
<evidence type="ECO:0000259" key="1">
    <source>
        <dbReference type="Pfam" id="PF00534"/>
    </source>
</evidence>
<dbReference type="EMBL" id="ABOX02000026">
    <property type="protein sequence ID" value="EEF59532.1"/>
    <property type="molecule type" value="Genomic_DNA"/>
</dbReference>
<evidence type="ECO:0000313" key="3">
    <source>
        <dbReference type="Proteomes" id="UP000003688"/>
    </source>
</evidence>
<dbReference type="AlphaFoldDB" id="B9XKN9"/>
<name>B9XKN9_PEDPL</name>
<evidence type="ECO:0000313" key="2">
    <source>
        <dbReference type="EMBL" id="EEF59532.1"/>
    </source>
</evidence>
<dbReference type="GO" id="GO:0016757">
    <property type="term" value="F:glycosyltransferase activity"/>
    <property type="evidence" value="ECO:0007669"/>
    <property type="project" value="InterPro"/>
</dbReference>
<proteinExistence type="predicted"/>
<dbReference type="Proteomes" id="UP000003688">
    <property type="component" value="Unassembled WGS sequence"/>
</dbReference>
<keyword evidence="2" id="KW-0808">Transferase</keyword>
<comment type="caution">
    <text evidence="2">The sequence shown here is derived from an EMBL/GenBank/DDBJ whole genome shotgun (WGS) entry which is preliminary data.</text>
</comment>